<dbReference type="InterPro" id="IPR021373">
    <property type="entry name" value="DUF2993"/>
</dbReference>
<comment type="caution">
    <text evidence="1">The sequence shown here is derived from an EMBL/GenBank/DDBJ whole genome shotgun (WGS) entry which is preliminary data.</text>
</comment>
<gene>
    <name evidence="1" type="ORF">I7412_03830</name>
</gene>
<reference evidence="1" key="1">
    <citation type="submission" date="2020-12" db="EMBL/GenBank/DDBJ databases">
        <title>Genomic characterization of non-nitrogen-fixing Frankia strains.</title>
        <authorList>
            <person name="Carlos-Shanley C."/>
            <person name="Guerra T."/>
            <person name="Hahn D."/>
        </authorList>
    </citation>
    <scope>NUCLEOTIDE SEQUENCE</scope>
    <source>
        <strain evidence="1">CN6</strain>
    </source>
</reference>
<name>A0A937R9Q6_9ACTN</name>
<protein>
    <submittedName>
        <fullName evidence="1">DUF2993 domain-containing protein</fullName>
    </submittedName>
</protein>
<dbReference type="Pfam" id="PF11209">
    <property type="entry name" value="LmeA"/>
    <property type="match status" value="1"/>
</dbReference>
<evidence type="ECO:0000313" key="1">
    <source>
        <dbReference type="EMBL" id="MBL7626317.1"/>
    </source>
</evidence>
<dbReference type="Proteomes" id="UP000604475">
    <property type="component" value="Unassembled WGS sequence"/>
</dbReference>
<sequence>MGNRAVRITLVVVVVLLVLLFIGDRLAVRVVSDQIASQAQQSQNLPTKPSVSIGGPLFLPQVVRGKYQDIDIDVRGSVQNGLRIDRVRSHLDGLHIPLSDVIGGDVTTIPVDHLDADVEITFTDLNAYLAAQEAQNPQGAKLRVGAAGSAIKIDGTVNVLGAEYPVQGTADMDVEPAAVTFLPRELAQGVASVLPPGLSDEVLKLLTIRVPVEGLPFNLKLTSATVQGDRMRFSAAGENVILDTTVTPTGTTPGGG</sequence>
<evidence type="ECO:0000313" key="2">
    <source>
        <dbReference type="Proteomes" id="UP000604475"/>
    </source>
</evidence>
<proteinExistence type="predicted"/>
<dbReference type="AlphaFoldDB" id="A0A937R9Q6"/>
<accession>A0A937R9Q6</accession>
<keyword evidence="2" id="KW-1185">Reference proteome</keyword>
<dbReference type="EMBL" id="JAEACQ010000127">
    <property type="protein sequence ID" value="MBL7626317.1"/>
    <property type="molecule type" value="Genomic_DNA"/>
</dbReference>
<organism evidence="1 2">
    <name type="scientific">Frankia nepalensis</name>
    <dbReference type="NCBI Taxonomy" id="1836974"/>
    <lineage>
        <taxon>Bacteria</taxon>
        <taxon>Bacillati</taxon>
        <taxon>Actinomycetota</taxon>
        <taxon>Actinomycetes</taxon>
        <taxon>Frankiales</taxon>
        <taxon>Frankiaceae</taxon>
        <taxon>Frankia</taxon>
    </lineage>
</organism>